<evidence type="ECO:0000313" key="16">
    <source>
        <dbReference type="Proteomes" id="UP000218627"/>
    </source>
</evidence>
<dbReference type="InterPro" id="IPR027417">
    <property type="entry name" value="P-loop_NTPase"/>
</dbReference>
<dbReference type="GO" id="GO:0005886">
    <property type="term" value="C:plasma membrane"/>
    <property type="evidence" value="ECO:0007669"/>
    <property type="project" value="UniProtKB-SubCell"/>
</dbReference>
<dbReference type="GO" id="GO:0003924">
    <property type="term" value="F:GTPase activity"/>
    <property type="evidence" value="ECO:0007669"/>
    <property type="project" value="UniProtKB-UniRule"/>
</dbReference>
<keyword evidence="7 12" id="KW-0342">GTP-binding</keyword>
<evidence type="ECO:0000256" key="10">
    <source>
        <dbReference type="ARBA" id="ARBA00048027"/>
    </source>
</evidence>
<keyword evidence="5 12" id="KW-0378">Hydrolase</keyword>
<dbReference type="InterPro" id="IPR000897">
    <property type="entry name" value="SRP54_GTPase_dom"/>
</dbReference>
<dbReference type="Pfam" id="PF00448">
    <property type="entry name" value="SRP54"/>
    <property type="match status" value="1"/>
</dbReference>
<feature type="binding site" evidence="12">
    <location>
        <begin position="410"/>
        <end position="413"/>
    </location>
    <ligand>
        <name>GTP</name>
        <dbReference type="ChEBI" id="CHEBI:37565"/>
    </ligand>
</feature>
<dbReference type="PANTHER" id="PTHR43134">
    <property type="entry name" value="SIGNAL RECOGNITION PARTICLE RECEPTOR SUBUNIT ALPHA"/>
    <property type="match status" value="1"/>
</dbReference>
<dbReference type="InterPro" id="IPR011990">
    <property type="entry name" value="TPR-like_helical_dom_sf"/>
</dbReference>
<evidence type="ECO:0000256" key="13">
    <source>
        <dbReference type="PROSITE-ProRule" id="PRU00339"/>
    </source>
</evidence>
<dbReference type="GO" id="GO:0005525">
    <property type="term" value="F:GTP binding"/>
    <property type="evidence" value="ECO:0007669"/>
    <property type="project" value="UniProtKB-UniRule"/>
</dbReference>
<dbReference type="HAMAP" id="MF_00920">
    <property type="entry name" value="FtsY"/>
    <property type="match status" value="1"/>
</dbReference>
<dbReference type="InterPro" id="IPR013105">
    <property type="entry name" value="TPR_2"/>
</dbReference>
<dbReference type="PANTHER" id="PTHR43134:SF1">
    <property type="entry name" value="SIGNAL RECOGNITION PARTICLE RECEPTOR SUBUNIT ALPHA"/>
    <property type="match status" value="1"/>
</dbReference>
<evidence type="ECO:0000256" key="6">
    <source>
        <dbReference type="ARBA" id="ARBA00022803"/>
    </source>
</evidence>
<evidence type="ECO:0000259" key="14">
    <source>
        <dbReference type="PROSITE" id="PS00300"/>
    </source>
</evidence>
<evidence type="ECO:0000256" key="8">
    <source>
        <dbReference type="ARBA" id="ARBA00023136"/>
    </source>
</evidence>
<comment type="catalytic activity">
    <reaction evidence="10 12">
        <text>GTP + H2O = GDP + phosphate + H(+)</text>
        <dbReference type="Rhea" id="RHEA:19669"/>
        <dbReference type="ChEBI" id="CHEBI:15377"/>
        <dbReference type="ChEBI" id="CHEBI:15378"/>
        <dbReference type="ChEBI" id="CHEBI:37565"/>
        <dbReference type="ChEBI" id="CHEBI:43474"/>
        <dbReference type="ChEBI" id="CHEBI:58189"/>
        <dbReference type="EC" id="3.6.5.4"/>
    </reaction>
</comment>
<evidence type="ECO:0000256" key="7">
    <source>
        <dbReference type="ARBA" id="ARBA00023134"/>
    </source>
</evidence>
<gene>
    <name evidence="12" type="primary">ftsY</name>
    <name evidence="15" type="ORF">SAMN06265353_1178</name>
</gene>
<dbReference type="EC" id="3.6.5.4" evidence="12"/>
<dbReference type="InterPro" id="IPR003593">
    <property type="entry name" value="AAA+_ATPase"/>
</dbReference>
<dbReference type="Proteomes" id="UP000218627">
    <property type="component" value="Unassembled WGS sequence"/>
</dbReference>
<dbReference type="NCBIfam" id="TIGR00064">
    <property type="entry name" value="ftsY"/>
    <property type="match status" value="1"/>
</dbReference>
<dbReference type="PROSITE" id="PS00300">
    <property type="entry name" value="SRP54"/>
    <property type="match status" value="1"/>
</dbReference>
<evidence type="ECO:0000256" key="12">
    <source>
        <dbReference type="HAMAP-Rule" id="MF_00920"/>
    </source>
</evidence>
<keyword evidence="1 12" id="KW-1003">Cell membrane</keyword>
<evidence type="ECO:0000313" key="15">
    <source>
        <dbReference type="EMBL" id="SNZ14718.1"/>
    </source>
</evidence>
<dbReference type="Pfam" id="PF07719">
    <property type="entry name" value="TPR_2"/>
    <property type="match status" value="1"/>
</dbReference>
<sequence>MAFFWRRSQEEKLAEKGDKNAILRLIQQGKKEKAIEILERFKDDPQLLRLLYDLYMQEGKYYYAYQLIEHYDKSLGNAQERALIYEKVGENQKAIEEYLKIGSFESLRSAGNLLYKMGNKEDALKVFERAMKLSPPYEKENLEKVINKIKQEMGLIAQEKESLLDKIRKGLHKTKEKALFGIILRGRKVDDELFEELEETLIRADVGAKTAINLVEELRKEAIKRNIKESDGLRDILKEKFLLLLSNCEGSIRFNEGRPNVYLFLGVNGSGKTTTIGKLAYRFSSEGKRVLLCAADTFRSAAVEQLEVWAERSGAHIVKGEEGADPASVVYKAMSQANNYDLLLIDTAGRLHTKEPLIRELRKIKSVINKFYPEEPTETLLVLDATIGQNSIAQAKVFKEALNITGIVLTKLDGTAKGGAIIPICQELKLPVKLLGVGEGIDDLQPFDAKLFVEELLSVEV</sequence>
<dbReference type="FunFam" id="1.20.120.140:FF:000002">
    <property type="entry name" value="Signal recognition particle receptor FtsY"/>
    <property type="match status" value="1"/>
</dbReference>
<dbReference type="GO" id="GO:0005047">
    <property type="term" value="F:signal recognition particle binding"/>
    <property type="evidence" value="ECO:0007669"/>
    <property type="project" value="TreeGrafter"/>
</dbReference>
<feature type="domain" description="SRP54-type proteins GTP-binding" evidence="14">
    <location>
        <begin position="431"/>
        <end position="444"/>
    </location>
</feature>
<keyword evidence="3" id="KW-0677">Repeat</keyword>
<dbReference type="SMART" id="SM00962">
    <property type="entry name" value="SRP54"/>
    <property type="match status" value="1"/>
</dbReference>
<keyword evidence="8 12" id="KW-0472">Membrane</keyword>
<comment type="similarity">
    <text evidence="12">Belongs to the GTP-binding SRP family. FtsY subfamily.</text>
</comment>
<dbReference type="FunFam" id="3.40.50.300:FF:000053">
    <property type="entry name" value="Signal recognition particle receptor FtsY"/>
    <property type="match status" value="1"/>
</dbReference>
<proteinExistence type="inferred from homology"/>
<dbReference type="SUPFAM" id="SSF52540">
    <property type="entry name" value="P-loop containing nucleoside triphosphate hydrolases"/>
    <property type="match status" value="1"/>
</dbReference>
<dbReference type="EMBL" id="OBEN01000006">
    <property type="protein sequence ID" value="SNZ14718.1"/>
    <property type="molecule type" value="Genomic_DNA"/>
</dbReference>
<protein>
    <recommendedName>
        <fullName evidence="12">Signal recognition particle receptor FtsY</fullName>
        <shortName evidence="12">SRP receptor</shortName>
        <ecNumber evidence="12">3.6.5.4</ecNumber>
    </recommendedName>
</protein>
<comment type="subcellular location">
    <subcellularLocation>
        <location evidence="12">Cell membrane</location>
        <topology evidence="12">Peripheral membrane protein</topology>
        <orientation evidence="12">Cytoplasmic side</orientation>
    </subcellularLocation>
    <subcellularLocation>
        <location evidence="12">Cytoplasm</location>
    </subcellularLocation>
</comment>
<dbReference type="InterPro" id="IPR019734">
    <property type="entry name" value="TPR_rpt"/>
</dbReference>
<dbReference type="SUPFAM" id="SSF48452">
    <property type="entry name" value="TPR-like"/>
    <property type="match status" value="1"/>
</dbReference>
<dbReference type="AlphaFoldDB" id="A0A285NZV1"/>
<keyword evidence="9 12" id="KW-0675">Receptor</keyword>
<dbReference type="SMART" id="SM00028">
    <property type="entry name" value="TPR"/>
    <property type="match status" value="1"/>
</dbReference>
<comment type="subunit">
    <text evidence="12">Part of the signal recognition particle protein translocation system, which is composed of SRP and FtsY.</text>
</comment>
<dbReference type="GO" id="GO:0005737">
    <property type="term" value="C:cytoplasm"/>
    <property type="evidence" value="ECO:0007669"/>
    <property type="project" value="UniProtKB-SubCell"/>
</dbReference>
<evidence type="ECO:0000256" key="9">
    <source>
        <dbReference type="ARBA" id="ARBA00023170"/>
    </source>
</evidence>
<evidence type="ECO:0000256" key="3">
    <source>
        <dbReference type="ARBA" id="ARBA00022737"/>
    </source>
</evidence>
<evidence type="ECO:0000256" key="1">
    <source>
        <dbReference type="ARBA" id="ARBA00022475"/>
    </source>
</evidence>
<dbReference type="InterPro" id="IPR004390">
    <property type="entry name" value="SR_rcpt_FtsY"/>
</dbReference>
<organism evidence="15 16">
    <name type="scientific">Hydrogenobacter hydrogenophilus</name>
    <dbReference type="NCBI Taxonomy" id="35835"/>
    <lineage>
        <taxon>Bacteria</taxon>
        <taxon>Pseudomonadati</taxon>
        <taxon>Aquificota</taxon>
        <taxon>Aquificia</taxon>
        <taxon>Aquificales</taxon>
        <taxon>Aquificaceae</taxon>
        <taxon>Hydrogenobacter</taxon>
    </lineage>
</organism>
<dbReference type="SMART" id="SM00382">
    <property type="entry name" value="AAA"/>
    <property type="match status" value="1"/>
</dbReference>
<feature type="repeat" description="TPR" evidence="13">
    <location>
        <begin position="104"/>
        <end position="137"/>
    </location>
</feature>
<dbReference type="Gene3D" id="3.40.50.300">
    <property type="entry name" value="P-loop containing nucleotide triphosphate hydrolases"/>
    <property type="match status" value="1"/>
</dbReference>
<name>A0A285NZV1_9AQUI</name>
<feature type="binding site" evidence="12">
    <location>
        <begin position="346"/>
        <end position="350"/>
    </location>
    <ligand>
        <name>GTP</name>
        <dbReference type="ChEBI" id="CHEBI:37565"/>
    </ligand>
</feature>
<keyword evidence="16" id="KW-1185">Reference proteome</keyword>
<feature type="binding site" evidence="12">
    <location>
        <begin position="266"/>
        <end position="273"/>
    </location>
    <ligand>
        <name>GTP</name>
        <dbReference type="ChEBI" id="CHEBI:37565"/>
    </ligand>
</feature>
<evidence type="ECO:0000256" key="5">
    <source>
        <dbReference type="ARBA" id="ARBA00022801"/>
    </source>
</evidence>
<dbReference type="PROSITE" id="PS50005">
    <property type="entry name" value="TPR"/>
    <property type="match status" value="1"/>
</dbReference>
<comment type="function">
    <text evidence="11">Involved in targeting and insertion of nascent membrane proteins into the cytoplasmic membrane. Acts as a receptor for the complex formed by the signal recognition particle (SRP) and the ribosome-nascent chain (RNC). Interaction with SRP-RNC leads to the transfer of the RNC complex to the Sec translocase for insertion into the membrane, the hydrolysis of GTP by both Ffh and FtsY, and the dissociation of the SRP-FtsY complex into the individual components.</text>
</comment>
<dbReference type="SUPFAM" id="SSF47364">
    <property type="entry name" value="Domain of the SRP/SRP receptor G-proteins"/>
    <property type="match status" value="1"/>
</dbReference>
<dbReference type="InterPro" id="IPR042101">
    <property type="entry name" value="SRP54_N_sf"/>
</dbReference>
<keyword evidence="6 13" id="KW-0802">TPR repeat</keyword>
<evidence type="ECO:0000256" key="4">
    <source>
        <dbReference type="ARBA" id="ARBA00022741"/>
    </source>
</evidence>
<keyword evidence="2 12" id="KW-0963">Cytoplasm</keyword>
<evidence type="ECO:0000256" key="2">
    <source>
        <dbReference type="ARBA" id="ARBA00022490"/>
    </source>
</evidence>
<accession>A0A285NZV1</accession>
<dbReference type="Gene3D" id="1.20.120.140">
    <property type="entry name" value="Signal recognition particle SRP54, nucleotide-binding domain"/>
    <property type="match status" value="1"/>
</dbReference>
<dbReference type="SMART" id="SM00963">
    <property type="entry name" value="SRP54_N"/>
    <property type="match status" value="1"/>
</dbReference>
<dbReference type="Pfam" id="PF02881">
    <property type="entry name" value="SRP54_N"/>
    <property type="match status" value="1"/>
</dbReference>
<evidence type="ECO:0000256" key="11">
    <source>
        <dbReference type="ARBA" id="ARBA00053570"/>
    </source>
</evidence>
<dbReference type="InterPro" id="IPR036225">
    <property type="entry name" value="SRP/SRP_N"/>
</dbReference>
<reference evidence="16" key="1">
    <citation type="submission" date="2017-09" db="EMBL/GenBank/DDBJ databases">
        <authorList>
            <person name="Varghese N."/>
            <person name="Submissions S."/>
        </authorList>
    </citation>
    <scope>NUCLEOTIDE SEQUENCE [LARGE SCALE GENOMIC DNA]</scope>
    <source>
        <strain evidence="16">DSM 2913</strain>
    </source>
</reference>
<dbReference type="PROSITE" id="PS50293">
    <property type="entry name" value="TPR_REGION"/>
    <property type="match status" value="1"/>
</dbReference>
<dbReference type="RefSeq" id="WP_096602341.1">
    <property type="nucleotide sequence ID" value="NZ_OBEN01000006.1"/>
</dbReference>
<dbReference type="Gene3D" id="1.25.40.10">
    <property type="entry name" value="Tetratricopeptide repeat domain"/>
    <property type="match status" value="1"/>
</dbReference>
<dbReference type="InterPro" id="IPR013822">
    <property type="entry name" value="Signal_recog_particl_SRP54_hlx"/>
</dbReference>
<dbReference type="OrthoDB" id="9804720at2"/>
<dbReference type="GO" id="GO:0006614">
    <property type="term" value="P:SRP-dependent cotranslational protein targeting to membrane"/>
    <property type="evidence" value="ECO:0007669"/>
    <property type="project" value="InterPro"/>
</dbReference>
<dbReference type="CDD" id="cd17874">
    <property type="entry name" value="FtsY"/>
    <property type="match status" value="1"/>
</dbReference>
<keyword evidence="4 12" id="KW-0547">Nucleotide-binding</keyword>